<feature type="repeat" description="ANK" evidence="3">
    <location>
        <begin position="277"/>
        <end position="309"/>
    </location>
</feature>
<sequence length="336" mass="36838">MPTETMSGKERSGASVKTVPKEDIAGVDISKYFPSVSTQNIYAILDGTTGSNITETFIEAEEINNVKERAVESRTKISGEHKGTTTDYYTVSQTKIAERDGYIIIKNAPAWESQGLDFYITDTDKTVEVYSGLYDDCIEVSRIDPDTGFRAVFTYAPKVGLLKMSKVTKDEEDVIVELYYTKTLVQEDEKKETKESDESEANESNTASVTDENDYDQLFKMYYEDKENFIGMLEDGMNPNAESDGTSILFNFSFSGDIEAVELLLEYGADPNSTNSYNTTAVSIAATKGHTSVVRALLEAGADPNLKDDGGMSALSEELIGTEIGDLLGDAGAVLY</sequence>
<protein>
    <recommendedName>
        <fullName evidence="7">Ankyrin repeat protein</fullName>
    </recommendedName>
</protein>
<reference evidence="6" key="1">
    <citation type="journal article" date="2019" name="Int. J. Syst. Evol. Microbiol.">
        <title>The Global Catalogue of Microorganisms (GCM) 10K type strain sequencing project: providing services to taxonomists for standard genome sequencing and annotation.</title>
        <authorList>
            <consortium name="The Broad Institute Genomics Platform"/>
            <consortium name="The Broad Institute Genome Sequencing Center for Infectious Disease"/>
            <person name="Wu L."/>
            <person name="Ma J."/>
        </authorList>
    </citation>
    <scope>NUCLEOTIDE SEQUENCE [LARGE SCALE GENOMIC DNA]</scope>
    <source>
        <strain evidence="6">CCM 7282</strain>
    </source>
</reference>
<evidence type="ECO:0000256" key="3">
    <source>
        <dbReference type="PROSITE-ProRule" id="PRU00023"/>
    </source>
</evidence>
<evidence type="ECO:0000256" key="4">
    <source>
        <dbReference type="SAM" id="MobiDB-lite"/>
    </source>
</evidence>
<dbReference type="Pfam" id="PF12796">
    <property type="entry name" value="Ank_2"/>
    <property type="match status" value="1"/>
</dbReference>
<feature type="repeat" description="ANK" evidence="3">
    <location>
        <begin position="244"/>
        <end position="276"/>
    </location>
</feature>
<dbReference type="PROSITE" id="PS50088">
    <property type="entry name" value="ANK_REPEAT"/>
    <property type="match status" value="2"/>
</dbReference>
<evidence type="ECO:0008006" key="7">
    <source>
        <dbReference type="Google" id="ProtNLM"/>
    </source>
</evidence>
<evidence type="ECO:0000313" key="6">
    <source>
        <dbReference type="Proteomes" id="UP000619534"/>
    </source>
</evidence>
<dbReference type="Gene3D" id="1.25.40.20">
    <property type="entry name" value="Ankyrin repeat-containing domain"/>
    <property type="match status" value="1"/>
</dbReference>
<keyword evidence="6" id="KW-1185">Reference proteome</keyword>
<feature type="compositionally biased region" description="Basic and acidic residues" evidence="4">
    <location>
        <begin position="187"/>
        <end position="196"/>
    </location>
</feature>
<proteinExistence type="predicted"/>
<organism evidence="5 6">
    <name type="scientific">Thalassobacillus devorans</name>
    <dbReference type="NCBI Taxonomy" id="279813"/>
    <lineage>
        <taxon>Bacteria</taxon>
        <taxon>Bacillati</taxon>
        <taxon>Bacillota</taxon>
        <taxon>Bacilli</taxon>
        <taxon>Bacillales</taxon>
        <taxon>Bacillaceae</taxon>
        <taxon>Thalassobacillus</taxon>
    </lineage>
</organism>
<accession>A0ABQ1P162</accession>
<comment type="caution">
    <text evidence="5">The sequence shown here is derived from an EMBL/GenBank/DDBJ whole genome shotgun (WGS) entry which is preliminary data.</text>
</comment>
<gene>
    <name evidence="5" type="ORF">GCM10007216_19780</name>
</gene>
<evidence type="ECO:0000313" key="5">
    <source>
        <dbReference type="EMBL" id="GGC89045.1"/>
    </source>
</evidence>
<dbReference type="Proteomes" id="UP000619534">
    <property type="component" value="Unassembled WGS sequence"/>
</dbReference>
<dbReference type="PANTHER" id="PTHR24171">
    <property type="entry name" value="ANKYRIN REPEAT DOMAIN-CONTAINING PROTEIN 39-RELATED"/>
    <property type="match status" value="1"/>
</dbReference>
<dbReference type="SUPFAM" id="SSF48403">
    <property type="entry name" value="Ankyrin repeat"/>
    <property type="match status" value="1"/>
</dbReference>
<dbReference type="PROSITE" id="PS50297">
    <property type="entry name" value="ANK_REP_REGION"/>
    <property type="match status" value="2"/>
</dbReference>
<dbReference type="SMART" id="SM00248">
    <property type="entry name" value="ANK"/>
    <property type="match status" value="2"/>
</dbReference>
<evidence type="ECO:0000256" key="1">
    <source>
        <dbReference type="ARBA" id="ARBA00022737"/>
    </source>
</evidence>
<name>A0ABQ1P162_9BACI</name>
<dbReference type="InterPro" id="IPR002110">
    <property type="entry name" value="Ankyrin_rpt"/>
</dbReference>
<keyword evidence="2 3" id="KW-0040">ANK repeat</keyword>
<feature type="region of interest" description="Disordered" evidence="4">
    <location>
        <begin position="187"/>
        <end position="210"/>
    </location>
</feature>
<keyword evidence="1" id="KW-0677">Repeat</keyword>
<evidence type="ECO:0000256" key="2">
    <source>
        <dbReference type="ARBA" id="ARBA00023043"/>
    </source>
</evidence>
<dbReference type="EMBL" id="BMCJ01000003">
    <property type="protein sequence ID" value="GGC89045.1"/>
    <property type="molecule type" value="Genomic_DNA"/>
</dbReference>
<dbReference type="InterPro" id="IPR036770">
    <property type="entry name" value="Ankyrin_rpt-contain_sf"/>
</dbReference>